<dbReference type="CDD" id="cd07185">
    <property type="entry name" value="OmpA_C-like"/>
    <property type="match status" value="1"/>
</dbReference>
<evidence type="ECO:0000256" key="1">
    <source>
        <dbReference type="ARBA" id="ARBA00004442"/>
    </source>
</evidence>
<dbReference type="RefSeq" id="WP_263048569.1">
    <property type="nucleotide sequence ID" value="NZ_CP106738.1"/>
</dbReference>
<protein>
    <submittedName>
        <fullName evidence="8">OmpA family protein</fullName>
    </submittedName>
</protein>
<evidence type="ECO:0000256" key="3">
    <source>
        <dbReference type="ARBA" id="ARBA00023136"/>
    </source>
</evidence>
<keyword evidence="3 4" id="KW-0472">Membrane</keyword>
<proteinExistence type="predicted"/>
<evidence type="ECO:0000259" key="7">
    <source>
        <dbReference type="PROSITE" id="PS51123"/>
    </source>
</evidence>
<evidence type="ECO:0000313" key="9">
    <source>
        <dbReference type="Proteomes" id="UP001064087"/>
    </source>
</evidence>
<name>A0ABY6DDI6_9RHOB</name>
<evidence type="ECO:0000256" key="6">
    <source>
        <dbReference type="SAM" id="SignalP"/>
    </source>
</evidence>
<dbReference type="Gene3D" id="3.30.1330.60">
    <property type="entry name" value="OmpA-like domain"/>
    <property type="match status" value="1"/>
</dbReference>
<evidence type="ECO:0000256" key="2">
    <source>
        <dbReference type="ARBA" id="ARBA00022801"/>
    </source>
</evidence>
<evidence type="ECO:0000256" key="5">
    <source>
        <dbReference type="SAM" id="MobiDB-lite"/>
    </source>
</evidence>
<feature type="region of interest" description="Disordered" evidence="5">
    <location>
        <begin position="166"/>
        <end position="193"/>
    </location>
</feature>
<dbReference type="PRINTS" id="PR01021">
    <property type="entry name" value="OMPADOMAIN"/>
</dbReference>
<gene>
    <name evidence="8" type="ORF">N7U68_06120</name>
</gene>
<feature type="domain" description="OmpA-like" evidence="7">
    <location>
        <begin position="205"/>
        <end position="323"/>
    </location>
</feature>
<keyword evidence="6" id="KW-0732">Signal</keyword>
<dbReference type="InterPro" id="IPR006665">
    <property type="entry name" value="OmpA-like"/>
</dbReference>
<sequence>MLVSLLVALCAGLSPVHALELNLPGNGTMSREVVRDPDTYLLPVGPWEEDTLPVLEVSGRVVQQAWRIVIEGITTLQVMRPLAAQLEAAGYETLLRCAGQSCGGFDFRFGTPVLPAPEMFVDLFDYRFLSARLAGPEGPEYVSLLVSRSSNTAYVQIIHVGSDGSPNPIVSPNPGARPVARPATGQNAQDNAEAASAGDPIAGTLVTQGHVILHDLEFDTGSATLGPGPFATVAALAAYLKSDPTRRIALVGHTDTVGNLDTNIALSRRRAASVMNRLAETYEVPRAQLEAEGMGYLSPVAPNLTAEGREANRRVEAVLLNSE</sequence>
<dbReference type="Proteomes" id="UP001064087">
    <property type="component" value="Chromosome"/>
</dbReference>
<dbReference type="EMBL" id="CP106738">
    <property type="protein sequence ID" value="UXX84224.1"/>
    <property type="molecule type" value="Genomic_DNA"/>
</dbReference>
<dbReference type="InterPro" id="IPR006664">
    <property type="entry name" value="OMP_bac"/>
</dbReference>
<dbReference type="PROSITE" id="PS00758">
    <property type="entry name" value="ARGE_DAPE_CPG2_1"/>
    <property type="match status" value="1"/>
</dbReference>
<dbReference type="PROSITE" id="PS51123">
    <property type="entry name" value="OMPA_2"/>
    <property type="match status" value="1"/>
</dbReference>
<dbReference type="InterPro" id="IPR050330">
    <property type="entry name" value="Bact_OuterMem_StrucFunc"/>
</dbReference>
<accession>A0ABY6DDI6</accession>
<keyword evidence="2" id="KW-0378">Hydrolase</keyword>
<keyword evidence="9" id="KW-1185">Reference proteome</keyword>
<dbReference type="Pfam" id="PF00691">
    <property type="entry name" value="OmpA"/>
    <property type="match status" value="1"/>
</dbReference>
<evidence type="ECO:0000313" key="8">
    <source>
        <dbReference type="EMBL" id="UXX84224.1"/>
    </source>
</evidence>
<feature type="chain" id="PRO_5046526001" evidence="6">
    <location>
        <begin position="19"/>
        <end position="323"/>
    </location>
</feature>
<dbReference type="PANTHER" id="PTHR30329">
    <property type="entry name" value="STATOR ELEMENT OF FLAGELLAR MOTOR COMPLEX"/>
    <property type="match status" value="1"/>
</dbReference>
<reference evidence="8" key="1">
    <citation type="submission" date="2022-10" db="EMBL/GenBank/DDBJ databases">
        <title>Roseovarius pelagicus sp. nov., isolated from Arctic seawater.</title>
        <authorList>
            <person name="Hong Y.W."/>
            <person name="Hwang C.Y."/>
        </authorList>
    </citation>
    <scope>NUCLEOTIDE SEQUENCE</scope>
    <source>
        <strain evidence="8">HL-MP18</strain>
    </source>
</reference>
<comment type="subcellular location">
    <subcellularLocation>
        <location evidence="1">Cell outer membrane</location>
    </subcellularLocation>
</comment>
<dbReference type="SUPFAM" id="SSF103088">
    <property type="entry name" value="OmpA-like"/>
    <property type="match status" value="1"/>
</dbReference>
<evidence type="ECO:0000256" key="4">
    <source>
        <dbReference type="PROSITE-ProRule" id="PRU00473"/>
    </source>
</evidence>
<dbReference type="InterPro" id="IPR036737">
    <property type="entry name" value="OmpA-like_sf"/>
</dbReference>
<dbReference type="InterPro" id="IPR001261">
    <property type="entry name" value="ArgE/DapE_CS"/>
</dbReference>
<organism evidence="8 9">
    <name type="scientific">Roseovarius pelagicus</name>
    <dbReference type="NCBI Taxonomy" id="2980108"/>
    <lineage>
        <taxon>Bacteria</taxon>
        <taxon>Pseudomonadati</taxon>
        <taxon>Pseudomonadota</taxon>
        <taxon>Alphaproteobacteria</taxon>
        <taxon>Rhodobacterales</taxon>
        <taxon>Roseobacteraceae</taxon>
        <taxon>Roseovarius</taxon>
    </lineage>
</organism>
<feature type="signal peptide" evidence="6">
    <location>
        <begin position="1"/>
        <end position="18"/>
    </location>
</feature>
<dbReference type="PANTHER" id="PTHR30329:SF20">
    <property type="entry name" value="EXPORTED PROTEIN"/>
    <property type="match status" value="1"/>
</dbReference>